<dbReference type="AlphaFoldDB" id="A0A015K0Z4"/>
<sequence>MACSKIFLGDLPELINEIIQYFHHDYKTLHSCILINRLWCRLAIPLLWEDPFSIKFPKNYHFIEIYLHNLNDDDKTKLNKYEFNNDLIPSNTLFNYPSFIQHLNTRKIINSINNWKSAVGISTTKARNFKKFIHNLLYLIFIENIVNLHSLEVVLSTSQEEYFNNTLNLILQNPNLFRNIKNLKLEDLGAETLIKLSTLISSNCNSISSLYFDLNSYNYTKNNNQMIEKYLSQIINSQENLRRILFDFYEFTLSLLSLKNSNCSNTLNTIVFCYVDFKNIIGLIEIFNQLNVLESIHIIFCKSLDTKFISQIINITKPFKLKSLIFNKILQIESLILLIQKFGNNIEDFGFSGIKESQQLPQLLESVIIYCCKIKFLYLPGELNSQNINLLFNLIENIKQNLNYLLIDTYDSHLSSIILQNLGQILPFKLEYLKLSLVINTSDFETFLKNSQNIFIKKLVITNNRIKDEIEDIFPYIKEYIIKKKRVKYLAIREISTCIMDCDSLFSLKDKVDILKLYDIQVLDYHSLYISNVGKFIYDNKYFY</sequence>
<proteinExistence type="predicted"/>
<accession>A0A015K0Z4</accession>
<gene>
    <name evidence="1" type="ORF">RirG_061410</name>
</gene>
<organism evidence="1 2">
    <name type="scientific">Rhizophagus irregularis (strain DAOM 197198w)</name>
    <name type="common">Glomus intraradices</name>
    <dbReference type="NCBI Taxonomy" id="1432141"/>
    <lineage>
        <taxon>Eukaryota</taxon>
        <taxon>Fungi</taxon>
        <taxon>Fungi incertae sedis</taxon>
        <taxon>Mucoromycota</taxon>
        <taxon>Glomeromycotina</taxon>
        <taxon>Glomeromycetes</taxon>
        <taxon>Glomerales</taxon>
        <taxon>Glomeraceae</taxon>
        <taxon>Rhizophagus</taxon>
    </lineage>
</organism>
<name>A0A015K0Z4_RHIIW</name>
<dbReference type="EMBL" id="JEMT01014759">
    <property type="protein sequence ID" value="EXX73310.1"/>
    <property type="molecule type" value="Genomic_DNA"/>
</dbReference>
<reference evidence="1 2" key="1">
    <citation type="submission" date="2014-02" db="EMBL/GenBank/DDBJ databases">
        <title>Single nucleus genome sequencing reveals high similarity among nuclei of an endomycorrhizal fungus.</title>
        <authorList>
            <person name="Lin K."/>
            <person name="Geurts R."/>
            <person name="Zhang Z."/>
            <person name="Limpens E."/>
            <person name="Saunders D.G."/>
            <person name="Mu D."/>
            <person name="Pang E."/>
            <person name="Cao H."/>
            <person name="Cha H."/>
            <person name="Lin T."/>
            <person name="Zhou Q."/>
            <person name="Shang Y."/>
            <person name="Li Y."/>
            <person name="Ivanov S."/>
            <person name="Sharma T."/>
            <person name="Velzen R.V."/>
            <person name="Ruijter N.D."/>
            <person name="Aanen D.K."/>
            <person name="Win J."/>
            <person name="Kamoun S."/>
            <person name="Bisseling T."/>
            <person name="Huang S."/>
        </authorList>
    </citation>
    <scope>NUCLEOTIDE SEQUENCE [LARGE SCALE GENOMIC DNA]</scope>
    <source>
        <strain evidence="2">DAOM197198w</strain>
    </source>
</reference>
<dbReference type="HOGENOM" id="CLU_028913_2_1_1"/>
<protein>
    <recommendedName>
        <fullName evidence="3">F-box domain-containing protein</fullName>
    </recommendedName>
</protein>
<dbReference type="Proteomes" id="UP000022910">
    <property type="component" value="Unassembled WGS sequence"/>
</dbReference>
<comment type="caution">
    <text evidence="1">The sequence shown here is derived from an EMBL/GenBank/DDBJ whole genome shotgun (WGS) entry which is preliminary data.</text>
</comment>
<evidence type="ECO:0008006" key="3">
    <source>
        <dbReference type="Google" id="ProtNLM"/>
    </source>
</evidence>
<keyword evidence="2" id="KW-1185">Reference proteome</keyword>
<dbReference type="OrthoDB" id="1751604at2759"/>
<evidence type="ECO:0000313" key="1">
    <source>
        <dbReference type="EMBL" id="EXX73310.1"/>
    </source>
</evidence>
<dbReference type="STRING" id="1432141.A0A015K0Z4"/>
<evidence type="ECO:0000313" key="2">
    <source>
        <dbReference type="Proteomes" id="UP000022910"/>
    </source>
</evidence>